<dbReference type="Proteomes" id="UP000076587">
    <property type="component" value="Unassembled WGS sequence"/>
</dbReference>
<dbReference type="AlphaFoldDB" id="A0A166Z2K5"/>
<dbReference type="PATRIC" id="fig|1365253.3.peg.4516"/>
<sequence>MYFGVIDWFSAASCNVFSILILRKTISILQIANQILVLARLQNAKIVQLISVYLIEANY</sequence>
<organism evidence="1 2">
    <name type="scientific">Pseudoalteromonas luteoviolacea NCIMB 1942</name>
    <dbReference type="NCBI Taxonomy" id="1365253"/>
    <lineage>
        <taxon>Bacteria</taxon>
        <taxon>Pseudomonadati</taxon>
        <taxon>Pseudomonadota</taxon>
        <taxon>Gammaproteobacteria</taxon>
        <taxon>Alteromonadales</taxon>
        <taxon>Pseudoalteromonadaceae</taxon>
        <taxon>Pseudoalteromonas</taxon>
    </lineage>
</organism>
<gene>
    <name evidence="1" type="ORF">N482_18745</name>
</gene>
<protein>
    <submittedName>
        <fullName evidence="1">Uncharacterized protein</fullName>
    </submittedName>
</protein>
<proteinExistence type="predicted"/>
<dbReference type="EMBL" id="AUXT01000202">
    <property type="protein sequence ID" value="KZN43762.1"/>
    <property type="molecule type" value="Genomic_DNA"/>
</dbReference>
<evidence type="ECO:0000313" key="1">
    <source>
        <dbReference type="EMBL" id="KZN43762.1"/>
    </source>
</evidence>
<accession>A0A166Z2K5</accession>
<comment type="caution">
    <text evidence="1">The sequence shown here is derived from an EMBL/GenBank/DDBJ whole genome shotgun (WGS) entry which is preliminary data.</text>
</comment>
<name>A0A166Z2K5_9GAMM</name>
<evidence type="ECO:0000313" key="2">
    <source>
        <dbReference type="Proteomes" id="UP000076587"/>
    </source>
</evidence>
<reference evidence="1 2" key="1">
    <citation type="submission" date="2013-07" db="EMBL/GenBank/DDBJ databases">
        <title>Comparative Genomic and Metabolomic Analysis of Twelve Strains of Pseudoalteromonas luteoviolacea.</title>
        <authorList>
            <person name="Vynne N.G."/>
            <person name="Mansson M."/>
            <person name="Gram L."/>
        </authorList>
    </citation>
    <scope>NUCLEOTIDE SEQUENCE [LARGE SCALE GENOMIC DNA]</scope>
    <source>
        <strain evidence="1 2">NCIMB 1942</strain>
    </source>
</reference>